<dbReference type="Gene3D" id="3.90.550.10">
    <property type="entry name" value="Spore Coat Polysaccharide Biosynthesis Protein SpsA, Chain A"/>
    <property type="match status" value="1"/>
</dbReference>
<sequence length="402" mass="46082">MGDFFQNGVITTLHRLNRDNEKILENELIEYTKHRPIALVLPSLFSELKGNALPKIIDELCTVPYIEQIIISLDQANKEEFLFAKKFFSRLPQKTAIIWNDGPRMQSLYGKLGEEFCCWERGKGLGTWMAYGYVLASEKSQIIVCHDCDILTYNKEILTRLCYPVTSPSLNFEFCKGYYSRVTDRLHGRVTRLFVTPLIRALMKTLGITPFLLYLDSFRYLLAGEFAMTASLAWRNRIPGDWGLEIGVLGEVYRNCSLRNICQVDLADTYEHKHQEIFPKNASRGLLKMTVDIAKNLFRTLASEGVIFSEGFFKTLKATYVREAQTALRKYHNDALINSLYFDRHGEALAVEEFANSVTIAGEQILEDPLGIPLIPNWSRIVSAIPDFFDRLLETVEEDNKD</sequence>
<dbReference type="AlphaFoldDB" id="A0A7U4TFZ2"/>
<dbReference type="Proteomes" id="UP000070560">
    <property type="component" value="Chromosome"/>
</dbReference>
<dbReference type="InterPro" id="IPR029044">
    <property type="entry name" value="Nucleotide-diphossugar_trans"/>
</dbReference>
<keyword evidence="2" id="KW-1185">Reference proteome</keyword>
<dbReference type="KEGG" id="daw:HS1_000077"/>
<dbReference type="RefSeq" id="WP_066060181.1">
    <property type="nucleotide sequence ID" value="NZ_CP013015.1"/>
</dbReference>
<reference evidence="1 2" key="1">
    <citation type="submission" date="2015-10" db="EMBL/GenBank/DDBJ databases">
        <title>Candidatus Desulfofervidus auxilii, a hydrogenotrophic sulfate-reducing bacterium involved in the thermophilic anaerobic oxidation of methane.</title>
        <authorList>
            <person name="Krukenberg V."/>
            <person name="Richter M."/>
            <person name="Wegener G."/>
        </authorList>
    </citation>
    <scope>NUCLEOTIDE SEQUENCE [LARGE SCALE GENOMIC DNA]</scope>
    <source>
        <strain evidence="1 2">HS1</strain>
    </source>
</reference>
<accession>A0A7U4TFZ2</accession>
<keyword evidence="1" id="KW-0808">Transferase</keyword>
<evidence type="ECO:0000313" key="1">
    <source>
        <dbReference type="EMBL" id="AMM39884.1"/>
    </source>
</evidence>
<proteinExistence type="predicted"/>
<protein>
    <submittedName>
        <fullName evidence="1">Glycosyl transferase</fullName>
    </submittedName>
</protein>
<evidence type="ECO:0000313" key="2">
    <source>
        <dbReference type="Proteomes" id="UP000070560"/>
    </source>
</evidence>
<dbReference type="GO" id="GO:0016740">
    <property type="term" value="F:transferase activity"/>
    <property type="evidence" value="ECO:0007669"/>
    <property type="project" value="UniProtKB-KW"/>
</dbReference>
<gene>
    <name evidence="1" type="ORF">HS1_000077</name>
</gene>
<dbReference type="OrthoDB" id="9477at2"/>
<organism evidence="1 2">
    <name type="scientific">Desulfofervidus auxilii</name>
    <dbReference type="NCBI Taxonomy" id="1621989"/>
    <lineage>
        <taxon>Bacteria</taxon>
        <taxon>Pseudomonadati</taxon>
        <taxon>Thermodesulfobacteriota</taxon>
        <taxon>Candidatus Desulfofervidia</taxon>
        <taxon>Candidatus Desulfofervidales</taxon>
        <taxon>Candidatus Desulfofervidaceae</taxon>
        <taxon>Candidatus Desulfofervidus</taxon>
    </lineage>
</organism>
<dbReference type="SUPFAM" id="SSF53448">
    <property type="entry name" value="Nucleotide-diphospho-sugar transferases"/>
    <property type="match status" value="1"/>
</dbReference>
<name>A0A7U4TFZ2_DESA2</name>
<dbReference type="EMBL" id="CP013015">
    <property type="protein sequence ID" value="AMM39884.1"/>
    <property type="molecule type" value="Genomic_DNA"/>
</dbReference>